<feature type="transmembrane region" description="Helical" evidence="2">
    <location>
        <begin position="68"/>
        <end position="87"/>
    </location>
</feature>
<comment type="caution">
    <text evidence="3">The sequence shown here is derived from an EMBL/GenBank/DDBJ whole genome shotgun (WGS) entry which is preliminary data.</text>
</comment>
<evidence type="ECO:0000256" key="2">
    <source>
        <dbReference type="SAM" id="Phobius"/>
    </source>
</evidence>
<feature type="transmembrane region" description="Helical" evidence="2">
    <location>
        <begin position="107"/>
        <end position="125"/>
    </location>
</feature>
<keyword evidence="2" id="KW-1133">Transmembrane helix</keyword>
<evidence type="ECO:0000256" key="1">
    <source>
        <dbReference type="SAM" id="MobiDB-lite"/>
    </source>
</evidence>
<evidence type="ECO:0008006" key="5">
    <source>
        <dbReference type="Google" id="ProtNLM"/>
    </source>
</evidence>
<accession>A0A8J4PTZ5</accession>
<dbReference type="EMBL" id="AJWJ01000208">
    <property type="protein sequence ID" value="KAF2073371.1"/>
    <property type="molecule type" value="Genomic_DNA"/>
</dbReference>
<organism evidence="3 4">
    <name type="scientific">Polysphondylium violaceum</name>
    <dbReference type="NCBI Taxonomy" id="133409"/>
    <lineage>
        <taxon>Eukaryota</taxon>
        <taxon>Amoebozoa</taxon>
        <taxon>Evosea</taxon>
        <taxon>Eumycetozoa</taxon>
        <taxon>Dictyostelia</taxon>
        <taxon>Dictyosteliales</taxon>
        <taxon>Dictyosteliaceae</taxon>
        <taxon>Polysphondylium</taxon>
    </lineage>
</organism>
<keyword evidence="4" id="KW-1185">Reference proteome</keyword>
<dbReference type="PANTHER" id="PTHR12459:SF15">
    <property type="entry name" value="TRANSMEMBRANE PROTEIN 135"/>
    <property type="match status" value="1"/>
</dbReference>
<keyword evidence="2" id="KW-0472">Membrane</keyword>
<dbReference type="AlphaFoldDB" id="A0A8J4PTZ5"/>
<sequence length="247" mass="27691">MNNSSSGEGEIKQEQQPEQQPEQQNVEIKDNELKVEDLTKEINNVDDGRLCKHKDNCIISVLKTLGRGFIIGYGLRASLALVTGIVMRRLYKNPRKLIDQSILHKDPIGFGLFLAFYTGGYKAVLCLLRNIRKKDDGINAAIAGFISGGAMAFSKSTEMALYLFARALESLFNAGVKRGYLKSYKHGDSLLFCLCTAILFHAFVWEPNSVRPSYLKFLSKVAGSKRDLGKITSVIREMYYQQKALTH</sequence>
<feature type="region of interest" description="Disordered" evidence="1">
    <location>
        <begin position="1"/>
        <end position="27"/>
    </location>
</feature>
<reference evidence="3" key="1">
    <citation type="submission" date="2020-01" db="EMBL/GenBank/DDBJ databases">
        <title>Development of genomics and gene disruption for Polysphondylium violaceum indicates a role for the polyketide synthase stlB in stalk morphogenesis.</title>
        <authorList>
            <person name="Narita B."/>
            <person name="Kawabe Y."/>
            <person name="Kin K."/>
            <person name="Saito T."/>
            <person name="Gibbs R."/>
            <person name="Kuspa A."/>
            <person name="Muzny D."/>
            <person name="Queller D."/>
            <person name="Richards S."/>
            <person name="Strassman J."/>
            <person name="Sucgang R."/>
            <person name="Worley K."/>
            <person name="Schaap P."/>
        </authorList>
    </citation>
    <scope>NUCLEOTIDE SEQUENCE</scope>
    <source>
        <strain evidence="3">QSvi11</strain>
    </source>
</reference>
<evidence type="ECO:0000313" key="4">
    <source>
        <dbReference type="Proteomes" id="UP000695562"/>
    </source>
</evidence>
<proteinExistence type="predicted"/>
<gene>
    <name evidence="3" type="ORF">CYY_005316</name>
</gene>
<keyword evidence="2" id="KW-0812">Transmembrane</keyword>
<dbReference type="PANTHER" id="PTHR12459">
    <property type="entry name" value="TRANSMEMBRANE PROTEIN 135-RELATED"/>
    <property type="match status" value="1"/>
</dbReference>
<name>A0A8J4PTZ5_9MYCE</name>
<dbReference type="Pfam" id="PF02466">
    <property type="entry name" value="Tim17"/>
    <property type="match status" value="1"/>
</dbReference>
<dbReference type="InterPro" id="IPR026749">
    <property type="entry name" value="Tmem135"/>
</dbReference>
<dbReference type="Proteomes" id="UP000695562">
    <property type="component" value="Unassembled WGS sequence"/>
</dbReference>
<evidence type="ECO:0000313" key="3">
    <source>
        <dbReference type="EMBL" id="KAF2073371.1"/>
    </source>
</evidence>
<dbReference type="OrthoDB" id="291792at2759"/>
<protein>
    <recommendedName>
        <fullName evidence="5">Transmembrane protein</fullName>
    </recommendedName>
</protein>